<dbReference type="OrthoDB" id="1491460at2"/>
<keyword evidence="10 11" id="KW-0472">Membrane</keyword>
<dbReference type="Proteomes" id="UP000266644">
    <property type="component" value="Unassembled WGS sequence"/>
</dbReference>
<dbReference type="GO" id="GO:0000155">
    <property type="term" value="F:phosphorelay sensor kinase activity"/>
    <property type="evidence" value="ECO:0007669"/>
    <property type="project" value="InterPro"/>
</dbReference>
<evidence type="ECO:0000256" key="3">
    <source>
        <dbReference type="ARBA" id="ARBA00012438"/>
    </source>
</evidence>
<dbReference type="InterPro" id="IPR005467">
    <property type="entry name" value="His_kinase_dom"/>
</dbReference>
<dbReference type="SMART" id="SM00388">
    <property type="entry name" value="HisKA"/>
    <property type="match status" value="1"/>
</dbReference>
<evidence type="ECO:0000256" key="1">
    <source>
        <dbReference type="ARBA" id="ARBA00000085"/>
    </source>
</evidence>
<dbReference type="PANTHER" id="PTHR45436">
    <property type="entry name" value="SENSOR HISTIDINE KINASE YKOH"/>
    <property type="match status" value="1"/>
</dbReference>
<reference evidence="14" key="1">
    <citation type="book" date="2014" name="THE 24TH EUROPEAN CONGRESS OF CLINICAL MICROBIOLOGY AND INFECTIOUS DISEASES" publisher="ECCMID 2014" city="Barcelona, Spain">
        <title>Identification of resistance genes in three multidrug-resistant Bacteroides fragilis isolates by whole genome sequencing.</title>
        <editorList>
            <person name="Unknown"/>
            <person name="A."/>
        </editorList>
        <authorList>
            <person name="Sydenham T.V."/>
            <person name="Hasman H."/>
            <person name="Wang M."/>
            <person name="Soki J."/>
            <person name="Nagy E."/>
            <person name="Justesen U.S."/>
        </authorList>
    </citation>
    <scope>NUCLEOTIDE SEQUENCE</scope>
    <source>
        <strain evidence="14">DCMOUH0018B</strain>
        <strain evidence="16">DCMSKEJBY0001B</strain>
    </source>
</reference>
<dbReference type="InterPro" id="IPR036097">
    <property type="entry name" value="HisK_dim/P_sf"/>
</dbReference>
<feature type="domain" description="HAMP" evidence="13">
    <location>
        <begin position="178"/>
        <end position="231"/>
    </location>
</feature>
<keyword evidence="6 11" id="KW-0812">Transmembrane</keyword>
<dbReference type="Gene3D" id="6.10.340.10">
    <property type="match status" value="1"/>
</dbReference>
<evidence type="ECO:0000256" key="4">
    <source>
        <dbReference type="ARBA" id="ARBA00022553"/>
    </source>
</evidence>
<dbReference type="RefSeq" id="WP_032537024.1">
    <property type="nucleotide sequence ID" value="NZ_CABJEQ010000001.1"/>
</dbReference>
<feature type="domain" description="Histidine kinase" evidence="12">
    <location>
        <begin position="239"/>
        <end position="455"/>
    </location>
</feature>
<dbReference type="SUPFAM" id="SSF158472">
    <property type="entry name" value="HAMP domain-like"/>
    <property type="match status" value="1"/>
</dbReference>
<dbReference type="EMBL" id="QSDG01000006">
    <property type="protein sequence ID" value="RGY69320.1"/>
    <property type="molecule type" value="Genomic_DNA"/>
</dbReference>
<comment type="catalytic activity">
    <reaction evidence="1">
        <text>ATP + protein L-histidine = ADP + protein N-phospho-L-histidine.</text>
        <dbReference type="EC" id="2.7.13.3"/>
    </reaction>
</comment>
<protein>
    <recommendedName>
        <fullName evidence="3">histidine kinase</fullName>
        <ecNumber evidence="3">2.7.13.3</ecNumber>
    </recommendedName>
</protein>
<dbReference type="PROSITE" id="PS50109">
    <property type="entry name" value="HIS_KIN"/>
    <property type="match status" value="1"/>
</dbReference>
<evidence type="ECO:0000256" key="8">
    <source>
        <dbReference type="ARBA" id="ARBA00022989"/>
    </source>
</evidence>
<dbReference type="CDD" id="cd06225">
    <property type="entry name" value="HAMP"/>
    <property type="match status" value="1"/>
</dbReference>
<evidence type="ECO:0000313" key="21">
    <source>
        <dbReference type="Proteomes" id="UP000284614"/>
    </source>
</evidence>
<dbReference type="EMBL" id="JMZZ02000107">
    <property type="protein sequence ID" value="KFX74924.1"/>
    <property type="molecule type" value="Genomic_DNA"/>
</dbReference>
<keyword evidence="9" id="KW-0902">Two-component regulatory system</keyword>
<dbReference type="PATRIC" id="fig|817.51.peg.4288"/>
<dbReference type="EC" id="2.7.13.3" evidence="3"/>
<evidence type="ECO:0000256" key="10">
    <source>
        <dbReference type="ARBA" id="ARBA00023136"/>
    </source>
</evidence>
<dbReference type="GO" id="GO:0005886">
    <property type="term" value="C:plasma membrane"/>
    <property type="evidence" value="ECO:0007669"/>
    <property type="project" value="TreeGrafter"/>
</dbReference>
<dbReference type="EMBL" id="JAPUAC010000007">
    <property type="protein sequence ID" value="MCZ2654832.1"/>
    <property type="molecule type" value="Genomic_DNA"/>
</dbReference>
<gene>
    <name evidence="18" type="ORF">DW228_10165</name>
    <name evidence="17" type="ORF">DXA27_08240</name>
    <name evidence="16" type="ORF">EC80_017935</name>
    <name evidence="14" type="ORF">EE52_0210165</name>
    <name evidence="15" type="ORF">O1422_11735</name>
</gene>
<dbReference type="SMART" id="SM00387">
    <property type="entry name" value="HATPase_c"/>
    <property type="match status" value="1"/>
</dbReference>
<dbReference type="Pfam" id="PF02518">
    <property type="entry name" value="HATPase_c"/>
    <property type="match status" value="1"/>
</dbReference>
<dbReference type="EMBL" id="CP036546">
    <property type="protein sequence ID" value="QCQ46589.1"/>
    <property type="molecule type" value="Genomic_DNA"/>
</dbReference>
<reference evidence="14" key="2">
    <citation type="submission" date="2014-07" db="EMBL/GenBank/DDBJ databases">
        <title>Genetics and epidemiology of antimicrobial resistance in B. fragilis group.</title>
        <authorList>
            <person name="Sydenham T.V."/>
            <person name="Hasman H."/>
            <person name="Kemp M."/>
            <person name="Justesen U.S."/>
        </authorList>
    </citation>
    <scope>NUCLEOTIDE SEQUENCE [LARGE SCALE GENOMIC DNA]</scope>
    <source>
        <strain evidence="14">DCMOUH0018B</strain>
    </source>
</reference>
<evidence type="ECO:0000313" key="20">
    <source>
        <dbReference type="Proteomes" id="UP000266644"/>
    </source>
</evidence>
<reference evidence="20 21" key="3">
    <citation type="submission" date="2018-08" db="EMBL/GenBank/DDBJ databases">
        <title>A genome reference for cultivated species of the human gut microbiota.</title>
        <authorList>
            <person name="Zou Y."/>
            <person name="Xue W."/>
            <person name="Luo G."/>
        </authorList>
    </citation>
    <scope>NUCLEOTIDE SEQUENCE [LARGE SCALE GENOMIC DNA]</scope>
    <source>
        <strain evidence="18 20">AM18-6</strain>
        <strain evidence="17 21">OF01-1</strain>
    </source>
</reference>
<dbReference type="Gene3D" id="3.30.565.10">
    <property type="entry name" value="Histidine kinase-like ATPase, C-terminal domain"/>
    <property type="match status" value="1"/>
</dbReference>
<evidence type="ECO:0000259" key="13">
    <source>
        <dbReference type="PROSITE" id="PS50885"/>
    </source>
</evidence>
<proteinExistence type="predicted"/>
<evidence type="ECO:0000256" key="2">
    <source>
        <dbReference type="ARBA" id="ARBA00004141"/>
    </source>
</evidence>
<evidence type="ECO:0000256" key="9">
    <source>
        <dbReference type="ARBA" id="ARBA00023012"/>
    </source>
</evidence>
<accession>A0A0I9RKI5</accession>
<dbReference type="InterPro" id="IPR003594">
    <property type="entry name" value="HATPase_dom"/>
</dbReference>
<evidence type="ECO:0000256" key="6">
    <source>
        <dbReference type="ARBA" id="ARBA00022692"/>
    </source>
</evidence>
<dbReference type="InterPro" id="IPR036890">
    <property type="entry name" value="HATPase_C_sf"/>
</dbReference>
<evidence type="ECO:0000313" key="18">
    <source>
        <dbReference type="EMBL" id="RHH11842.1"/>
    </source>
</evidence>
<dbReference type="InterPro" id="IPR003661">
    <property type="entry name" value="HisK_dim/P_dom"/>
</dbReference>
<keyword evidence="5" id="KW-0808">Transferase</keyword>
<evidence type="ECO:0000256" key="11">
    <source>
        <dbReference type="SAM" id="Phobius"/>
    </source>
</evidence>
<evidence type="ECO:0000313" key="17">
    <source>
        <dbReference type="EMBL" id="RGY69320.1"/>
    </source>
</evidence>
<name>A0A0I9RKI5_BACFG</name>
<dbReference type="SUPFAM" id="SSF47384">
    <property type="entry name" value="Homodimeric domain of signal transducing histidine kinase"/>
    <property type="match status" value="1"/>
</dbReference>
<dbReference type="InterPro" id="IPR003660">
    <property type="entry name" value="HAMP_dom"/>
</dbReference>
<keyword evidence="4" id="KW-0597">Phosphoprotein</keyword>
<feature type="transmembrane region" description="Helical" evidence="11">
    <location>
        <begin position="12"/>
        <end position="30"/>
    </location>
</feature>
<dbReference type="Gene3D" id="1.10.287.130">
    <property type="match status" value="1"/>
</dbReference>
<sequence>MKIGTRLTLRYTGFTAAVFLLLVAAIYLFSERNRSNEFFRDLKKEGITKANLFLDNRVDAKTMQSIYLNNREFINEVEVAIYDTTFHLLYHDAKQIDLVKETPEMIDRILQNKSIEFYQDGYQVIGLLYTFHGKPYVITAAAFDGYGYAKQHSLQTMLIVLFFLGIALLAGVGYLLSRSALAPVSDILGEVEAISASRLDLRVPVKDEKDELGELATTFNRMLERLEQSFDSQKMFVSNVSHELRTPMAALIAELELALLKERSSEEYRRAIGNALDDSRKLVKLSEGLLNLAKADYLPEQIKLEEIRLDELLLDAREMVMKANPDYTIELIFGEEADDDSVLTVLGNGYLLKTAFVNLMENNCKFSANHTSFVQISFWEQKSVIRFSDTGIGMNADDMQHLFSPFYRGSNKDYARGNGIGMMLTQKIIHTHKGEITVNSQPGEGTVYTVEIPHI</sequence>
<evidence type="ECO:0000313" key="19">
    <source>
        <dbReference type="Proteomes" id="UP000036847"/>
    </source>
</evidence>
<evidence type="ECO:0000313" key="16">
    <source>
        <dbReference type="EMBL" id="QCQ46589.1"/>
    </source>
</evidence>
<dbReference type="Proteomes" id="UP000284614">
    <property type="component" value="Unassembled WGS sequence"/>
</dbReference>
<dbReference type="SUPFAM" id="SSF55874">
    <property type="entry name" value="ATPase domain of HSP90 chaperone/DNA topoisomerase II/histidine kinase"/>
    <property type="match status" value="1"/>
</dbReference>
<dbReference type="GeneID" id="99672119"/>
<dbReference type="PRINTS" id="PR00344">
    <property type="entry name" value="BCTRLSENSOR"/>
</dbReference>
<comment type="subcellular location">
    <subcellularLocation>
        <location evidence="2">Membrane</location>
        <topology evidence="2">Multi-pass membrane protein</topology>
    </subcellularLocation>
</comment>
<feature type="transmembrane region" description="Helical" evidence="11">
    <location>
        <begin position="158"/>
        <end position="176"/>
    </location>
</feature>
<evidence type="ECO:0000259" key="12">
    <source>
        <dbReference type="PROSITE" id="PS50109"/>
    </source>
</evidence>
<reference evidence="15" key="5">
    <citation type="submission" date="2022-12" db="EMBL/GenBank/DDBJ databases">
        <title>Development of a Multilocus Sequence Typing Scheme for Bacteroides fragilis Based on Whole Genome Sequencing Data and Clinical Application.</title>
        <authorList>
            <person name="Nielsen F.D."/>
            <person name="Justesen U.S."/>
        </authorList>
    </citation>
    <scope>NUCLEOTIDE SEQUENCE</scope>
    <source>
        <strain evidence="15">BF_BC_ODE_DK_2015_2</strain>
    </source>
</reference>
<dbReference type="Proteomes" id="UP000036847">
    <property type="component" value="Chromosome"/>
</dbReference>
<keyword evidence="8 11" id="KW-1133">Transmembrane helix</keyword>
<evidence type="ECO:0000256" key="7">
    <source>
        <dbReference type="ARBA" id="ARBA00022777"/>
    </source>
</evidence>
<dbReference type="Pfam" id="PF00672">
    <property type="entry name" value="HAMP"/>
    <property type="match status" value="1"/>
</dbReference>
<dbReference type="PANTHER" id="PTHR45436:SF15">
    <property type="entry name" value="SENSOR HISTIDINE KINASE CUSS"/>
    <property type="match status" value="1"/>
</dbReference>
<evidence type="ECO:0000313" key="15">
    <source>
        <dbReference type="EMBL" id="MCZ2654832.1"/>
    </source>
</evidence>
<dbReference type="PROSITE" id="PS50885">
    <property type="entry name" value="HAMP"/>
    <property type="match status" value="1"/>
</dbReference>
<organism evidence="14">
    <name type="scientific">Bacteroides fragilis</name>
    <dbReference type="NCBI Taxonomy" id="817"/>
    <lineage>
        <taxon>Bacteria</taxon>
        <taxon>Pseudomonadati</taxon>
        <taxon>Bacteroidota</taxon>
        <taxon>Bacteroidia</taxon>
        <taxon>Bacteroidales</taxon>
        <taxon>Bacteroidaceae</taxon>
        <taxon>Bacteroides</taxon>
    </lineage>
</organism>
<dbReference type="CDD" id="cd00082">
    <property type="entry name" value="HisKA"/>
    <property type="match status" value="1"/>
</dbReference>
<evidence type="ECO:0000313" key="14">
    <source>
        <dbReference type="EMBL" id="KFX74924.1"/>
    </source>
</evidence>
<reference evidence="16 19" key="4">
    <citation type="submission" date="2019-03" db="EMBL/GenBank/DDBJ databases">
        <title>Complete genome assembly of MDR B. fragilis.</title>
        <authorList>
            <person name="Sydenham T.V."/>
            <person name="Hasman H."/>
            <person name="Justesen U.S."/>
        </authorList>
    </citation>
    <scope>NUCLEOTIDE SEQUENCE [LARGE SCALE GENOMIC DNA]</scope>
    <source>
        <strain evidence="16 19">DCMSKEJBY0001B</strain>
    </source>
</reference>
<dbReference type="AlphaFoldDB" id="A0A0I9RKI5"/>
<dbReference type="SMART" id="SM00304">
    <property type="entry name" value="HAMP"/>
    <property type="match status" value="1"/>
</dbReference>
<evidence type="ECO:0000256" key="5">
    <source>
        <dbReference type="ARBA" id="ARBA00022679"/>
    </source>
</evidence>
<dbReference type="Proteomes" id="UP001075704">
    <property type="component" value="Unassembled WGS sequence"/>
</dbReference>
<keyword evidence="7 14" id="KW-0418">Kinase</keyword>
<dbReference type="InterPro" id="IPR004358">
    <property type="entry name" value="Sig_transdc_His_kin-like_C"/>
</dbReference>
<dbReference type="EMBL" id="QRJE01000014">
    <property type="protein sequence ID" value="RHH11842.1"/>
    <property type="molecule type" value="Genomic_DNA"/>
</dbReference>
<dbReference type="InterPro" id="IPR050428">
    <property type="entry name" value="TCS_sensor_his_kinase"/>
</dbReference>
<dbReference type="Pfam" id="PF00512">
    <property type="entry name" value="HisKA"/>
    <property type="match status" value="1"/>
</dbReference>